<dbReference type="EMBL" id="JSZA02000223">
    <property type="protein sequence ID" value="TGN99946.1"/>
    <property type="molecule type" value="Genomic_DNA"/>
</dbReference>
<keyword evidence="1" id="KW-0472">Membrane</keyword>
<keyword evidence="3" id="KW-1185">Reference proteome</keyword>
<evidence type="ECO:0000256" key="1">
    <source>
        <dbReference type="SAM" id="Phobius"/>
    </source>
</evidence>
<keyword evidence="1" id="KW-1133">Transmembrane helix</keyword>
<name>A0A4E0RC04_9GAMM</name>
<feature type="transmembrane region" description="Helical" evidence="1">
    <location>
        <begin position="37"/>
        <end position="56"/>
    </location>
</feature>
<gene>
    <name evidence="2" type="ORF">PN36_30375</name>
</gene>
<evidence type="ECO:0000313" key="3">
    <source>
        <dbReference type="Proteomes" id="UP000030428"/>
    </source>
</evidence>
<organism evidence="2 3">
    <name type="scientific">Candidatus Thiomargarita nelsonii</name>
    <dbReference type="NCBI Taxonomy" id="1003181"/>
    <lineage>
        <taxon>Bacteria</taxon>
        <taxon>Pseudomonadati</taxon>
        <taxon>Pseudomonadota</taxon>
        <taxon>Gammaproteobacteria</taxon>
        <taxon>Thiotrichales</taxon>
        <taxon>Thiotrichaceae</taxon>
        <taxon>Thiomargarita</taxon>
    </lineage>
</organism>
<keyword evidence="1" id="KW-0812">Transmembrane</keyword>
<sequence length="66" mass="7943">MMGYRLVKRYYAESKPTLAEEKSDFFRFIIILAQLRLFFKKIGFIGLLSVWFYSLLNISCTEHNVW</sequence>
<reference evidence="2 3" key="1">
    <citation type="journal article" date="2016" name="Front. Microbiol.">
        <title>Single-Cell (Meta-)Genomics of a Dimorphic Candidatus Thiomargarita nelsonii Reveals Genomic Plasticity.</title>
        <authorList>
            <person name="Flood B.E."/>
            <person name="Fliss P."/>
            <person name="Jones D.S."/>
            <person name="Dick G.J."/>
            <person name="Jain S."/>
            <person name="Kaster A.K."/>
            <person name="Winkel M."/>
            <person name="Mussmann M."/>
            <person name="Bailey J."/>
        </authorList>
    </citation>
    <scope>NUCLEOTIDE SEQUENCE [LARGE SCALE GENOMIC DNA]</scope>
    <source>
        <strain evidence="2">Hydrate Ridge</strain>
    </source>
</reference>
<dbReference type="AlphaFoldDB" id="A0A4E0RC04"/>
<dbReference type="Proteomes" id="UP000030428">
    <property type="component" value="Unassembled WGS sequence"/>
</dbReference>
<comment type="caution">
    <text evidence="2">The sequence shown here is derived from an EMBL/GenBank/DDBJ whole genome shotgun (WGS) entry which is preliminary data.</text>
</comment>
<protein>
    <submittedName>
        <fullName evidence="2">Uncharacterized protein</fullName>
    </submittedName>
</protein>
<proteinExistence type="predicted"/>
<evidence type="ECO:0000313" key="2">
    <source>
        <dbReference type="EMBL" id="TGN99946.1"/>
    </source>
</evidence>
<accession>A0A4E0RC04</accession>